<evidence type="ECO:0000313" key="6">
    <source>
        <dbReference type="Proteomes" id="UP000808349"/>
    </source>
</evidence>
<sequence>MNRICFYLPMLLKSCGFLFLFIGLTGLIVPIQKNERIEVLKKQIQQVESILEQSNQEKKEFIKTAQLIQTQIQNRNELVKEMSTELANYTKNLLNLQNSNALQINQLKSYKEAYFKTLRDKWKFKLSNPSQIDLFSTGNLDPSNLKWIWINQLERQKKLQYEVLYQSQKALIEKQNEYASKINEHKLLIENQTKEFTKLDEDLEHQKMLVLEIQKKQAQWITELNVYKKEKAQLDIAVSNAIDLSTKTPSSVNHPIGDQKWRFPLKNGVITSRFGTQKDKINKGILIQNNGIDIQSQNSFVSVVQPAEVIQIRQLPNGSYMVLTRNDNHYLVYSNLDKVLVKQGEWLESGNNLGECKQVANGSHELHFEIWKGKKVLDPAKFIQ</sequence>
<evidence type="ECO:0000256" key="2">
    <source>
        <dbReference type="SAM" id="Coils"/>
    </source>
</evidence>
<dbReference type="InterPro" id="IPR016047">
    <property type="entry name" value="M23ase_b-sheet_dom"/>
</dbReference>
<reference evidence="5 6" key="1">
    <citation type="submission" date="2020-10" db="EMBL/GenBank/DDBJ databases">
        <title>Connecting structure to function with the recovery of over 1000 high-quality activated sludge metagenome-assembled genomes encoding full-length rRNA genes using long-read sequencing.</title>
        <authorList>
            <person name="Singleton C.M."/>
            <person name="Petriglieri F."/>
            <person name="Kristensen J.M."/>
            <person name="Kirkegaard R.H."/>
            <person name="Michaelsen T.Y."/>
            <person name="Andersen M.H."/>
            <person name="Karst S.M."/>
            <person name="Dueholm M.S."/>
            <person name="Nielsen P.H."/>
            <person name="Albertsen M."/>
        </authorList>
    </citation>
    <scope>NUCLEOTIDE SEQUENCE [LARGE SCALE GENOMIC DNA]</scope>
    <source>
        <strain evidence="5">Ribe_18-Q3-R11-54_BAT3C.373</strain>
    </source>
</reference>
<gene>
    <name evidence="5" type="ORF">IPO85_02015</name>
</gene>
<name>A0A9D7S7L6_9BACT</name>
<dbReference type="Proteomes" id="UP000808349">
    <property type="component" value="Unassembled WGS sequence"/>
</dbReference>
<comment type="caution">
    <text evidence="5">The sequence shown here is derived from an EMBL/GenBank/DDBJ whole genome shotgun (WGS) entry which is preliminary data.</text>
</comment>
<keyword evidence="3" id="KW-0472">Membrane</keyword>
<dbReference type="InterPro" id="IPR050570">
    <property type="entry name" value="Cell_wall_metabolism_enzyme"/>
</dbReference>
<dbReference type="AlphaFoldDB" id="A0A9D7S7L6"/>
<dbReference type="InterPro" id="IPR011055">
    <property type="entry name" value="Dup_hybrid_motif"/>
</dbReference>
<dbReference type="PANTHER" id="PTHR21666:SF289">
    <property type="entry name" value="L-ALA--D-GLU ENDOPEPTIDASE"/>
    <property type="match status" value="1"/>
</dbReference>
<keyword evidence="3" id="KW-1133">Transmembrane helix</keyword>
<protein>
    <submittedName>
        <fullName evidence="5">Peptidoglycan DD-metalloendopeptidase family protein</fullName>
    </submittedName>
</protein>
<keyword evidence="3" id="KW-0812">Transmembrane</keyword>
<evidence type="ECO:0000256" key="1">
    <source>
        <dbReference type="ARBA" id="ARBA00022729"/>
    </source>
</evidence>
<dbReference type="Gene3D" id="2.70.70.10">
    <property type="entry name" value="Glucose Permease (Domain IIA)"/>
    <property type="match status" value="1"/>
</dbReference>
<dbReference type="EMBL" id="JADKFW010000004">
    <property type="protein sequence ID" value="MBK9716299.1"/>
    <property type="molecule type" value="Genomic_DNA"/>
</dbReference>
<evidence type="ECO:0000256" key="3">
    <source>
        <dbReference type="SAM" id="Phobius"/>
    </source>
</evidence>
<organism evidence="5 6">
    <name type="scientific">Candidatus Defluviibacterium haderslevense</name>
    <dbReference type="NCBI Taxonomy" id="2981993"/>
    <lineage>
        <taxon>Bacteria</taxon>
        <taxon>Pseudomonadati</taxon>
        <taxon>Bacteroidota</taxon>
        <taxon>Saprospiria</taxon>
        <taxon>Saprospirales</taxon>
        <taxon>Saprospiraceae</taxon>
        <taxon>Candidatus Defluviibacterium</taxon>
    </lineage>
</organism>
<proteinExistence type="predicted"/>
<dbReference type="SUPFAM" id="SSF51261">
    <property type="entry name" value="Duplicated hybrid motif"/>
    <property type="match status" value="1"/>
</dbReference>
<feature type="domain" description="M23ase beta-sheet core" evidence="4">
    <location>
        <begin position="289"/>
        <end position="379"/>
    </location>
</feature>
<accession>A0A9D7S7L6</accession>
<evidence type="ECO:0000313" key="5">
    <source>
        <dbReference type="EMBL" id="MBK9716299.1"/>
    </source>
</evidence>
<dbReference type="PANTHER" id="PTHR21666">
    <property type="entry name" value="PEPTIDASE-RELATED"/>
    <property type="match status" value="1"/>
</dbReference>
<keyword evidence="1" id="KW-0732">Signal</keyword>
<feature type="transmembrane region" description="Helical" evidence="3">
    <location>
        <begin position="6"/>
        <end position="31"/>
    </location>
</feature>
<evidence type="ECO:0000259" key="4">
    <source>
        <dbReference type="Pfam" id="PF01551"/>
    </source>
</evidence>
<feature type="coiled-coil region" evidence="2">
    <location>
        <begin position="37"/>
        <end position="99"/>
    </location>
</feature>
<keyword evidence="2" id="KW-0175">Coiled coil</keyword>
<dbReference type="Pfam" id="PF01551">
    <property type="entry name" value="Peptidase_M23"/>
    <property type="match status" value="1"/>
</dbReference>
<dbReference type="GO" id="GO:0004222">
    <property type="term" value="F:metalloendopeptidase activity"/>
    <property type="evidence" value="ECO:0007669"/>
    <property type="project" value="TreeGrafter"/>
</dbReference>